<dbReference type="Proteomes" id="UP001596135">
    <property type="component" value="Unassembled WGS sequence"/>
</dbReference>
<dbReference type="RefSeq" id="WP_379158752.1">
    <property type="nucleotide sequence ID" value="NZ_JBHSRJ010000009.1"/>
</dbReference>
<evidence type="ECO:0000313" key="2">
    <source>
        <dbReference type="EMBL" id="MFC6045473.1"/>
    </source>
</evidence>
<feature type="compositionally biased region" description="Low complexity" evidence="1">
    <location>
        <begin position="20"/>
        <end position="29"/>
    </location>
</feature>
<protein>
    <submittedName>
        <fullName evidence="2">Uncharacterized protein</fullName>
    </submittedName>
</protein>
<feature type="region of interest" description="Disordered" evidence="1">
    <location>
        <begin position="1"/>
        <end position="125"/>
    </location>
</feature>
<keyword evidence="3" id="KW-1185">Reference proteome</keyword>
<gene>
    <name evidence="2" type="ORF">ACFPYL_20475</name>
</gene>
<evidence type="ECO:0000256" key="1">
    <source>
        <dbReference type="SAM" id="MobiDB-lite"/>
    </source>
</evidence>
<dbReference type="EMBL" id="JBHSRJ010000009">
    <property type="protein sequence ID" value="MFC6045473.1"/>
    <property type="molecule type" value="Genomic_DNA"/>
</dbReference>
<feature type="compositionally biased region" description="Polar residues" evidence="1">
    <location>
        <begin position="7"/>
        <end position="19"/>
    </location>
</feature>
<evidence type="ECO:0000313" key="3">
    <source>
        <dbReference type="Proteomes" id="UP001596135"/>
    </source>
</evidence>
<reference evidence="3" key="1">
    <citation type="journal article" date="2019" name="Int. J. Syst. Evol. Microbiol.">
        <title>The Global Catalogue of Microorganisms (GCM) 10K type strain sequencing project: providing services to taxonomists for standard genome sequencing and annotation.</title>
        <authorList>
            <consortium name="The Broad Institute Genomics Platform"/>
            <consortium name="The Broad Institute Genome Sequencing Center for Infectious Disease"/>
            <person name="Wu L."/>
            <person name="Ma J."/>
        </authorList>
    </citation>
    <scope>NUCLEOTIDE SEQUENCE [LARGE SCALE GENOMIC DNA]</scope>
    <source>
        <strain evidence="3">CCUG 54522</strain>
    </source>
</reference>
<organism evidence="2 3">
    <name type="scientific">Nocardioides hankookensis</name>
    <dbReference type="NCBI Taxonomy" id="443157"/>
    <lineage>
        <taxon>Bacteria</taxon>
        <taxon>Bacillati</taxon>
        <taxon>Actinomycetota</taxon>
        <taxon>Actinomycetes</taxon>
        <taxon>Propionibacteriales</taxon>
        <taxon>Nocardioidaceae</taxon>
        <taxon>Nocardioides</taxon>
    </lineage>
</organism>
<accession>A0ABW1LPM2</accession>
<comment type="caution">
    <text evidence="2">The sequence shown here is derived from an EMBL/GenBank/DDBJ whole genome shotgun (WGS) entry which is preliminary data.</text>
</comment>
<proteinExistence type="predicted"/>
<name>A0ABW1LPM2_9ACTN</name>
<sequence length="365" mass="39411">MSDRKLLQQSVPGAESTQTAPSPASSVPLAPVPLPVLGRTGAADTIRRETDVEAATRQLQAARAKTRGPQGGPGELDSLDNYKLAPDQQVPKPKGGKPDEYAGTPVGKFSGESSASKREGVAAIKGGEAPDKKALHQPVADLGEIYAHCSMLEAEFKYQVEQVASKTKGKAVFRPGGKMKSLDRTLEKVTADYKGDMSRIVDLTGGSISFDDPKDLVKGYGTIAKNPMFHLVRVKNTLMNGKGYGDINLSIEMGGADIDIYDARGKVVGKEHYAGFLIELQLHLAPIIGVKEAAHEQYEKMRTLDADNKNAGKKEDRSDWSKEDRTAYETLLAEMEGLYGKAWETLGSTKALNRKLKVIKPMAPT</sequence>